<dbReference type="InterPro" id="IPR036397">
    <property type="entry name" value="RNaseH_sf"/>
</dbReference>
<keyword evidence="7" id="KW-0238">DNA-binding</keyword>
<evidence type="ECO:0000256" key="5">
    <source>
        <dbReference type="ARBA" id="ARBA00022705"/>
    </source>
</evidence>
<proteinExistence type="inferred from homology"/>
<dbReference type="InterPro" id="IPR004868">
    <property type="entry name" value="DNA-dir_DNA_pol_B_mt/vir"/>
</dbReference>
<dbReference type="PANTHER" id="PTHR33568">
    <property type="entry name" value="DNA POLYMERASE"/>
    <property type="match status" value="1"/>
</dbReference>
<evidence type="ECO:0000256" key="8">
    <source>
        <dbReference type="ARBA" id="ARBA00049244"/>
    </source>
</evidence>
<dbReference type="GO" id="GO:0003887">
    <property type="term" value="F:DNA-directed DNA polymerase activity"/>
    <property type="evidence" value="ECO:0007669"/>
    <property type="project" value="UniProtKB-KW"/>
</dbReference>
<dbReference type="GO" id="GO:0003677">
    <property type="term" value="F:DNA binding"/>
    <property type="evidence" value="ECO:0007669"/>
    <property type="project" value="UniProtKB-KW"/>
</dbReference>
<keyword evidence="6" id="KW-0239">DNA-directed DNA polymerase</keyword>
<comment type="caution">
    <text evidence="10">The sequence shown here is derived from an EMBL/GenBank/DDBJ whole genome shotgun (WGS) entry which is preliminary data.</text>
</comment>
<dbReference type="GO" id="GO:0000166">
    <property type="term" value="F:nucleotide binding"/>
    <property type="evidence" value="ECO:0007669"/>
    <property type="project" value="InterPro"/>
</dbReference>
<evidence type="ECO:0000256" key="2">
    <source>
        <dbReference type="ARBA" id="ARBA00012417"/>
    </source>
</evidence>
<dbReference type="AlphaFoldDB" id="A0A8T0FK44"/>
<evidence type="ECO:0000313" key="11">
    <source>
        <dbReference type="Proteomes" id="UP000807504"/>
    </source>
</evidence>
<keyword evidence="4" id="KW-0548">Nucleotidyltransferase</keyword>
<evidence type="ECO:0000259" key="9">
    <source>
        <dbReference type="Pfam" id="PF03175"/>
    </source>
</evidence>
<sequence length="735" mass="83729">MASTKRTISEVLFENEEMPMNECEDDCLSETSQIFIENDIEAMEFFKDFDDCLSETSQVFRENAIEDLEAIAMGDSDVLSETSQLFNDNEIDGIDDCLNDFDDDDLPQIGSGFENQPGPSTRGPAFLENVSSENLDNAVIVDETNRRVNQRYNAEEVTFRARIEEEKIPPRLQRTPLVAAVEAVRALFSLLILRCTQNLRPSDLIRFCFMAIGLERPVSTVLMPVSDVTVERIVAPIMRVLQSYKKLKLKDGVNVDIIIIHRDICAGGNRRIINIETDRLKKRSVLSIPTDKEGLCCAKAILYALAHLENDRAAISSMKDRRRPALLNRARILHNDAGVPLGPCSYSEIRTFEDFLDIQIVVISSESLNKVSYKGRDRERRINLWLHNGHYDVIKSLKGFYGSDNYCEPCEKPFMNLEDHRCQFVCPICLRKDCLPGHPQRCSDCDRLCRSSSCFEWHKATSGKRQKSLCDKMYQCRNCGKVVLRRICPMNMHKCGTSRCPSCKQFVNVSEHRCFLEIVSPKMPSDKLIFFDFETDQSSGTHEVNFAVAQYSNGEETIFRGYTACQEFCAWLFTPIHKGYTAIAHNMKGFDGQFVMAWLLEQGIAPSVIPNGSKLMSIGHPTLRITLIDSFNFLPMSLSKLPGCFGLSELKKGPNTMSGAMRDEFLKWKWHSGTGRIANQMWIYSHRRCCHEFRKQFLEITDVDPICYVIIASACMATYRYKHIQKNSVAMVPQP</sequence>
<dbReference type="Pfam" id="PF03175">
    <property type="entry name" value="DNA_pol_B_2"/>
    <property type="match status" value="1"/>
</dbReference>
<keyword evidence="5" id="KW-0235">DNA replication</keyword>
<feature type="domain" description="DNA-directed DNA polymerase family B mitochondria/virus" evidence="9">
    <location>
        <begin position="578"/>
        <end position="654"/>
    </location>
</feature>
<keyword evidence="11" id="KW-1185">Reference proteome</keyword>
<dbReference type="InterPro" id="IPR012337">
    <property type="entry name" value="RNaseH-like_sf"/>
</dbReference>
<accession>A0A8T0FK44</accession>
<comment type="similarity">
    <text evidence="1">Belongs to the DNA polymerase type-B family.</text>
</comment>
<evidence type="ECO:0000313" key="10">
    <source>
        <dbReference type="EMBL" id="KAF8789740.1"/>
    </source>
</evidence>
<dbReference type="GO" id="GO:0006260">
    <property type="term" value="P:DNA replication"/>
    <property type="evidence" value="ECO:0007669"/>
    <property type="project" value="UniProtKB-KW"/>
</dbReference>
<dbReference type="EMBL" id="JABXBU010000012">
    <property type="protein sequence ID" value="KAF8789740.1"/>
    <property type="molecule type" value="Genomic_DNA"/>
</dbReference>
<organism evidence="10 11">
    <name type="scientific">Argiope bruennichi</name>
    <name type="common">Wasp spider</name>
    <name type="synonym">Aranea bruennichi</name>
    <dbReference type="NCBI Taxonomy" id="94029"/>
    <lineage>
        <taxon>Eukaryota</taxon>
        <taxon>Metazoa</taxon>
        <taxon>Ecdysozoa</taxon>
        <taxon>Arthropoda</taxon>
        <taxon>Chelicerata</taxon>
        <taxon>Arachnida</taxon>
        <taxon>Araneae</taxon>
        <taxon>Araneomorphae</taxon>
        <taxon>Entelegynae</taxon>
        <taxon>Araneoidea</taxon>
        <taxon>Araneidae</taxon>
        <taxon>Argiope</taxon>
    </lineage>
</organism>
<name>A0A8T0FK44_ARGBR</name>
<dbReference type="SUPFAM" id="SSF53098">
    <property type="entry name" value="Ribonuclease H-like"/>
    <property type="match status" value="1"/>
</dbReference>
<keyword evidence="3" id="KW-0808">Transferase</keyword>
<dbReference type="EC" id="2.7.7.7" evidence="2"/>
<reference evidence="10" key="1">
    <citation type="journal article" date="2020" name="bioRxiv">
        <title>Chromosome-level reference genome of the European wasp spider Argiope bruennichi: a resource for studies on range expansion and evolutionary adaptation.</title>
        <authorList>
            <person name="Sheffer M.M."/>
            <person name="Hoppe A."/>
            <person name="Krehenwinkel H."/>
            <person name="Uhl G."/>
            <person name="Kuss A.W."/>
            <person name="Jensen L."/>
            <person name="Jensen C."/>
            <person name="Gillespie R.G."/>
            <person name="Hoff K.J."/>
            <person name="Prost S."/>
        </authorList>
    </citation>
    <scope>NUCLEOTIDE SEQUENCE</scope>
</reference>
<evidence type="ECO:0000256" key="4">
    <source>
        <dbReference type="ARBA" id="ARBA00022695"/>
    </source>
</evidence>
<dbReference type="Gene3D" id="3.30.420.10">
    <property type="entry name" value="Ribonuclease H-like superfamily/Ribonuclease H"/>
    <property type="match status" value="1"/>
</dbReference>
<evidence type="ECO:0000256" key="6">
    <source>
        <dbReference type="ARBA" id="ARBA00022932"/>
    </source>
</evidence>
<dbReference type="Proteomes" id="UP000807504">
    <property type="component" value="Unassembled WGS sequence"/>
</dbReference>
<dbReference type="PANTHER" id="PTHR33568:SF3">
    <property type="entry name" value="DNA-DIRECTED DNA POLYMERASE"/>
    <property type="match status" value="1"/>
</dbReference>
<reference evidence="10" key="2">
    <citation type="submission" date="2020-06" db="EMBL/GenBank/DDBJ databases">
        <authorList>
            <person name="Sheffer M."/>
        </authorList>
    </citation>
    <scope>NUCLEOTIDE SEQUENCE</scope>
</reference>
<evidence type="ECO:0000256" key="7">
    <source>
        <dbReference type="ARBA" id="ARBA00023125"/>
    </source>
</evidence>
<gene>
    <name evidence="10" type="ORF">HNY73_007658</name>
</gene>
<protein>
    <recommendedName>
        <fullName evidence="2">DNA-directed DNA polymerase</fullName>
        <ecNumber evidence="2">2.7.7.7</ecNumber>
    </recommendedName>
</protein>
<evidence type="ECO:0000256" key="1">
    <source>
        <dbReference type="ARBA" id="ARBA00005755"/>
    </source>
</evidence>
<comment type="catalytic activity">
    <reaction evidence="8">
        <text>DNA(n) + a 2'-deoxyribonucleoside 5'-triphosphate = DNA(n+1) + diphosphate</text>
        <dbReference type="Rhea" id="RHEA:22508"/>
        <dbReference type="Rhea" id="RHEA-COMP:17339"/>
        <dbReference type="Rhea" id="RHEA-COMP:17340"/>
        <dbReference type="ChEBI" id="CHEBI:33019"/>
        <dbReference type="ChEBI" id="CHEBI:61560"/>
        <dbReference type="ChEBI" id="CHEBI:173112"/>
        <dbReference type="EC" id="2.7.7.7"/>
    </reaction>
</comment>
<evidence type="ECO:0000256" key="3">
    <source>
        <dbReference type="ARBA" id="ARBA00022679"/>
    </source>
</evidence>